<organism evidence="2 3">
    <name type="scientific">Porites lobata</name>
    <dbReference type="NCBI Taxonomy" id="104759"/>
    <lineage>
        <taxon>Eukaryota</taxon>
        <taxon>Metazoa</taxon>
        <taxon>Cnidaria</taxon>
        <taxon>Anthozoa</taxon>
        <taxon>Hexacorallia</taxon>
        <taxon>Scleractinia</taxon>
        <taxon>Fungiina</taxon>
        <taxon>Poritidae</taxon>
        <taxon>Porites</taxon>
    </lineage>
</organism>
<name>A0ABN8SF18_9CNID</name>
<feature type="region of interest" description="Disordered" evidence="1">
    <location>
        <begin position="1"/>
        <end position="31"/>
    </location>
</feature>
<dbReference type="EMBL" id="CALNXK010000732">
    <property type="protein sequence ID" value="CAH3189535.1"/>
    <property type="molecule type" value="Genomic_DNA"/>
</dbReference>
<comment type="caution">
    <text evidence="2">The sequence shown here is derived from an EMBL/GenBank/DDBJ whole genome shotgun (WGS) entry which is preliminary data.</text>
</comment>
<evidence type="ECO:0000256" key="1">
    <source>
        <dbReference type="SAM" id="MobiDB-lite"/>
    </source>
</evidence>
<protein>
    <submittedName>
        <fullName evidence="2">Uncharacterized protein</fullName>
    </submittedName>
</protein>
<accession>A0ABN8SF18</accession>
<evidence type="ECO:0000313" key="3">
    <source>
        <dbReference type="Proteomes" id="UP001159405"/>
    </source>
</evidence>
<proteinExistence type="predicted"/>
<gene>
    <name evidence="2" type="ORF">PLOB_00044032</name>
</gene>
<evidence type="ECO:0000313" key="2">
    <source>
        <dbReference type="EMBL" id="CAH3189535.1"/>
    </source>
</evidence>
<dbReference type="Proteomes" id="UP001159405">
    <property type="component" value="Unassembled WGS sequence"/>
</dbReference>
<sequence length="142" mass="15981">MFAADNFSRGRKSSSLATLNRGPTITKNSTNTGYATLSQPHFACTSDEVKCVISHVNPALFTETWLRDSIIENHLHISGYHLTARNRTTGPHDGVGLYIKNNPRFKSLEYLQDPDFETMWTWLQPTRLPRGITCRIAGTVND</sequence>
<feature type="compositionally biased region" description="Polar residues" evidence="1">
    <location>
        <begin position="13"/>
        <end position="31"/>
    </location>
</feature>
<reference evidence="2 3" key="1">
    <citation type="submission" date="2022-05" db="EMBL/GenBank/DDBJ databases">
        <authorList>
            <consortium name="Genoscope - CEA"/>
            <person name="William W."/>
        </authorList>
    </citation>
    <scope>NUCLEOTIDE SEQUENCE [LARGE SCALE GENOMIC DNA]</scope>
</reference>
<keyword evidence="3" id="KW-1185">Reference proteome</keyword>